<keyword evidence="3 5" id="KW-1133">Transmembrane helix</keyword>
<keyword evidence="4 5" id="KW-0472">Membrane</keyword>
<keyword evidence="2 5" id="KW-0812">Transmembrane</keyword>
<dbReference type="InterPro" id="IPR007016">
    <property type="entry name" value="O-antigen_ligase-rel_domated"/>
</dbReference>
<feature type="domain" description="O-antigen ligase-related" evidence="6">
    <location>
        <begin position="217"/>
        <end position="370"/>
    </location>
</feature>
<feature type="transmembrane region" description="Helical" evidence="5">
    <location>
        <begin position="55"/>
        <end position="73"/>
    </location>
</feature>
<dbReference type="Pfam" id="PF04932">
    <property type="entry name" value="Wzy_C"/>
    <property type="match status" value="1"/>
</dbReference>
<dbReference type="PANTHER" id="PTHR37422">
    <property type="entry name" value="TEICHURONIC ACID BIOSYNTHESIS PROTEIN TUAE"/>
    <property type="match status" value="1"/>
</dbReference>
<dbReference type="KEGG" id="nre:BES08_11935"/>
<dbReference type="PANTHER" id="PTHR37422:SF17">
    <property type="entry name" value="O-ANTIGEN LIGASE"/>
    <property type="match status" value="1"/>
</dbReference>
<evidence type="ECO:0000256" key="2">
    <source>
        <dbReference type="ARBA" id="ARBA00022692"/>
    </source>
</evidence>
<comment type="subcellular location">
    <subcellularLocation>
        <location evidence="1">Membrane</location>
        <topology evidence="1">Multi-pass membrane protein</topology>
    </subcellularLocation>
</comment>
<organism evidence="7 8">
    <name type="scientific">Novosphingobium resinovorum</name>
    <dbReference type="NCBI Taxonomy" id="158500"/>
    <lineage>
        <taxon>Bacteria</taxon>
        <taxon>Pseudomonadati</taxon>
        <taxon>Pseudomonadota</taxon>
        <taxon>Alphaproteobacteria</taxon>
        <taxon>Sphingomonadales</taxon>
        <taxon>Sphingomonadaceae</taxon>
        <taxon>Novosphingobium</taxon>
    </lineage>
</organism>
<dbReference type="InterPro" id="IPR051533">
    <property type="entry name" value="WaaL-like"/>
</dbReference>
<dbReference type="GO" id="GO:0016020">
    <property type="term" value="C:membrane"/>
    <property type="evidence" value="ECO:0007669"/>
    <property type="project" value="UniProtKB-SubCell"/>
</dbReference>
<evidence type="ECO:0000256" key="4">
    <source>
        <dbReference type="ARBA" id="ARBA00023136"/>
    </source>
</evidence>
<evidence type="ECO:0000313" key="7">
    <source>
        <dbReference type="EMBL" id="AOR77379.1"/>
    </source>
</evidence>
<accession>A0A1D8A5I6</accession>
<feature type="transmembrane region" description="Helical" evidence="5">
    <location>
        <begin position="142"/>
        <end position="165"/>
    </location>
</feature>
<evidence type="ECO:0000313" key="8">
    <source>
        <dbReference type="Proteomes" id="UP000094626"/>
    </source>
</evidence>
<proteinExistence type="predicted"/>
<evidence type="ECO:0000256" key="5">
    <source>
        <dbReference type="SAM" id="Phobius"/>
    </source>
</evidence>
<feature type="transmembrane region" description="Helical" evidence="5">
    <location>
        <begin position="392"/>
        <end position="410"/>
    </location>
</feature>
<feature type="transmembrane region" description="Helical" evidence="5">
    <location>
        <begin position="185"/>
        <end position="202"/>
    </location>
</feature>
<feature type="transmembrane region" description="Helical" evidence="5">
    <location>
        <begin position="32"/>
        <end position="48"/>
    </location>
</feature>
<dbReference type="AlphaFoldDB" id="A0A1D8A5I6"/>
<sequence length="461" mass="48927">MGAQLLVFLLISILFGGGGVNAAWQNLLVQLAGLALLAINFAAVRRFALQAPHTLRVLAICLLAVPLIQLIPLPPSIWKQLPGRDLLITSLELVGHEDDFRPITVSVARTSLSLIGLIPLMAALVVGYSFQRESRDRLLQLLVVMGWVQLAFGAISLATGANTTLFESDHASGMLRGLFANKNSTGLFLDVALIGAMGLLFAKAGARHSWGYAAWVSVIIFPVAIILTVSRSAMVLLAVVAVAGLGLAFVRAARKTEPGGISAGRLKALIGGVVLACTIGGLVVTAGMGQGRIERSLVRFADLQDGRAGIWADALTSASHFWPVGAGMGTFDEVFQVDESLERVRAGRAGRAHNEYLEIAIETGVIGIGAILYFAALHLIACIKAIRHRNAIYAVAAFAGLLCIAAQSVLDYPMRSAAMLPVAGLLLALFWGAVPDRNIVRRPLTNTDQDSARRPTLRTLP</sequence>
<feature type="transmembrane region" description="Helical" evidence="5">
    <location>
        <begin position="359"/>
        <end position="380"/>
    </location>
</feature>
<feature type="transmembrane region" description="Helical" evidence="5">
    <location>
        <begin position="416"/>
        <end position="434"/>
    </location>
</feature>
<feature type="transmembrane region" description="Helical" evidence="5">
    <location>
        <begin position="111"/>
        <end position="130"/>
    </location>
</feature>
<keyword evidence="8" id="KW-1185">Reference proteome</keyword>
<feature type="transmembrane region" description="Helical" evidence="5">
    <location>
        <begin position="233"/>
        <end position="254"/>
    </location>
</feature>
<gene>
    <name evidence="7" type="ORF">BES08_11935</name>
</gene>
<feature type="transmembrane region" description="Helical" evidence="5">
    <location>
        <begin position="209"/>
        <end position="227"/>
    </location>
</feature>
<evidence type="ECO:0000256" key="3">
    <source>
        <dbReference type="ARBA" id="ARBA00022989"/>
    </source>
</evidence>
<evidence type="ECO:0000259" key="6">
    <source>
        <dbReference type="Pfam" id="PF04932"/>
    </source>
</evidence>
<evidence type="ECO:0000256" key="1">
    <source>
        <dbReference type="ARBA" id="ARBA00004141"/>
    </source>
</evidence>
<reference evidence="8" key="1">
    <citation type="journal article" date="2017" name="J. Biotechnol.">
        <title>Complete genome sequence of Novosphingobium resinovorum SA1, a versatile xenobiotic-degrading bacterium capable of utilizing sulfanilic acid.</title>
        <authorList>
            <person name="Hegedus B."/>
            <person name="Kos P.B."/>
            <person name="Balint B."/>
            <person name="Maroti G."/>
            <person name="Gan H.M."/>
            <person name="Perei K."/>
            <person name="Rakhely G."/>
        </authorList>
    </citation>
    <scope>NUCLEOTIDE SEQUENCE [LARGE SCALE GENOMIC DNA]</scope>
    <source>
        <strain evidence="8">SA1</strain>
    </source>
</reference>
<feature type="transmembrane region" description="Helical" evidence="5">
    <location>
        <begin position="266"/>
        <end position="288"/>
    </location>
</feature>
<protein>
    <recommendedName>
        <fullName evidence="6">O-antigen ligase-related domain-containing protein</fullName>
    </recommendedName>
</protein>
<name>A0A1D8A5I6_9SPHN</name>
<dbReference type="Proteomes" id="UP000094626">
    <property type="component" value="Chromosome"/>
</dbReference>
<dbReference type="EMBL" id="CP017075">
    <property type="protein sequence ID" value="AOR77379.1"/>
    <property type="molecule type" value="Genomic_DNA"/>
</dbReference>